<sequence length="308" mass="34277">MDEIVFEEYCFRSLIRAPAPKFSALNAGYTIYGNANPECVVVVDIGHTCTYVVPYHQGQMIPQCVRRVDVGGRMLTSYLKETVSFRYWDMMDETYIINAVKEKCCFVSQDFYRDLEIARKGRQSMLGVDYVLPDFTNSKKGFIRGQEPDVESRMSDIQILPLCNERFAVPEALFHPMDVGLDQGGIHLAVVQAIMACEERLRPVMFSNIILVGGSSQLPGLQERLQTEIQALAPADGAAVVVTLPDDPPAENAWLGARAVDIRESQDTDGSAVAASGVVDAPAGWRISREAYQENGPDRTISHFKRFI</sequence>
<keyword evidence="4" id="KW-0963">Cytoplasm</keyword>
<protein>
    <recommendedName>
        <fullName evidence="3">Actin-like protein ARP6</fullName>
    </recommendedName>
    <alternativeName>
        <fullName evidence="7">Actin-like protein arp6</fullName>
    </alternativeName>
</protein>
<dbReference type="SUPFAM" id="SSF53067">
    <property type="entry name" value="Actin-like ATPase domain"/>
    <property type="match status" value="1"/>
</dbReference>
<evidence type="ECO:0000256" key="2">
    <source>
        <dbReference type="ARBA" id="ARBA00005665"/>
    </source>
</evidence>
<evidence type="ECO:0000256" key="5">
    <source>
        <dbReference type="ARBA" id="ARBA00025222"/>
    </source>
</evidence>
<dbReference type="InterPro" id="IPR018181">
    <property type="entry name" value="Heat_shock_70_CS"/>
</dbReference>
<evidence type="ECO:0000256" key="6">
    <source>
        <dbReference type="ARBA" id="ARBA00063309"/>
    </source>
</evidence>
<dbReference type="InterPro" id="IPR004000">
    <property type="entry name" value="Actin"/>
</dbReference>
<dbReference type="Pfam" id="PF00022">
    <property type="entry name" value="Actin"/>
    <property type="match status" value="1"/>
</dbReference>
<dbReference type="CDD" id="cd10210">
    <property type="entry name" value="ASKHA_NBD_Arp6"/>
    <property type="match status" value="1"/>
</dbReference>
<organism evidence="8 9">
    <name type="scientific">Coemansia erecta</name>
    <dbReference type="NCBI Taxonomy" id="147472"/>
    <lineage>
        <taxon>Eukaryota</taxon>
        <taxon>Fungi</taxon>
        <taxon>Fungi incertae sedis</taxon>
        <taxon>Zoopagomycota</taxon>
        <taxon>Kickxellomycotina</taxon>
        <taxon>Kickxellomycetes</taxon>
        <taxon>Kickxellales</taxon>
        <taxon>Kickxellaceae</taxon>
        <taxon>Coemansia</taxon>
    </lineage>
</organism>
<evidence type="ECO:0000256" key="1">
    <source>
        <dbReference type="ARBA" id="ARBA00004496"/>
    </source>
</evidence>
<comment type="subunit">
    <text evidence="6">Component of the SWR1 chromatin remodeling complex.</text>
</comment>
<dbReference type="Gene3D" id="3.90.640.10">
    <property type="entry name" value="Actin, Chain A, domain 4"/>
    <property type="match status" value="1"/>
</dbReference>
<evidence type="ECO:0000256" key="7">
    <source>
        <dbReference type="ARBA" id="ARBA00073820"/>
    </source>
</evidence>
<dbReference type="SMART" id="SM00268">
    <property type="entry name" value="ACTIN"/>
    <property type="match status" value="1"/>
</dbReference>
<comment type="caution">
    <text evidence="8">The sequence shown here is derived from an EMBL/GenBank/DDBJ whole genome shotgun (WGS) entry which is preliminary data.</text>
</comment>
<dbReference type="Gene3D" id="3.30.420.40">
    <property type="match status" value="2"/>
</dbReference>
<dbReference type="PANTHER" id="PTHR11937">
    <property type="entry name" value="ACTIN"/>
    <property type="match status" value="1"/>
</dbReference>
<dbReference type="FunFam" id="3.90.640.10:FF:000014">
    <property type="entry name" value="Putative actin-related protein 6"/>
    <property type="match status" value="1"/>
</dbReference>
<name>A0A9W8CSZ8_9FUNG</name>
<evidence type="ECO:0000313" key="8">
    <source>
        <dbReference type="EMBL" id="KAJ1722668.1"/>
    </source>
</evidence>
<keyword evidence="9" id="KW-1185">Reference proteome</keyword>
<evidence type="ECO:0000256" key="4">
    <source>
        <dbReference type="ARBA" id="ARBA00022490"/>
    </source>
</evidence>
<dbReference type="PROSITE" id="PS01036">
    <property type="entry name" value="HSP70_3"/>
    <property type="match status" value="1"/>
</dbReference>
<dbReference type="OrthoDB" id="408728at2759"/>
<comment type="subcellular location">
    <subcellularLocation>
        <location evidence="1">Cytoplasm</location>
    </subcellularLocation>
</comment>
<comment type="similarity">
    <text evidence="2">Belongs to the actin family. ARP6 subfamily.</text>
</comment>
<evidence type="ECO:0000256" key="3">
    <source>
        <dbReference type="ARBA" id="ARBA00018633"/>
    </source>
</evidence>
<proteinExistence type="inferred from homology"/>
<accession>A0A9W8CSZ8</accession>
<dbReference type="AlphaFoldDB" id="A0A9W8CSZ8"/>
<reference evidence="8" key="1">
    <citation type="submission" date="2022-07" db="EMBL/GenBank/DDBJ databases">
        <title>Phylogenomic reconstructions and comparative analyses of Kickxellomycotina fungi.</title>
        <authorList>
            <person name="Reynolds N.K."/>
            <person name="Stajich J.E."/>
            <person name="Barry K."/>
            <person name="Grigoriev I.V."/>
            <person name="Crous P."/>
            <person name="Smith M.E."/>
        </authorList>
    </citation>
    <scope>NUCLEOTIDE SEQUENCE</scope>
    <source>
        <strain evidence="8">NBRC 32514</strain>
    </source>
</reference>
<dbReference type="Proteomes" id="UP001149813">
    <property type="component" value="Unassembled WGS sequence"/>
</dbReference>
<comment type="function">
    <text evidence="5">Component of the SWR1 complex which mediates the ATP-dependent exchange of histone H2A for the H2A variant HZT1 leading to transcriptional regulation of selected genes by chromatin remodeling. Involved in chromosome stability.</text>
</comment>
<dbReference type="EMBL" id="JANBOJ010000100">
    <property type="protein sequence ID" value="KAJ1722668.1"/>
    <property type="molecule type" value="Genomic_DNA"/>
</dbReference>
<evidence type="ECO:0000313" key="9">
    <source>
        <dbReference type="Proteomes" id="UP001149813"/>
    </source>
</evidence>
<dbReference type="InterPro" id="IPR043129">
    <property type="entry name" value="ATPase_NBD"/>
</dbReference>
<dbReference type="GO" id="GO:0005737">
    <property type="term" value="C:cytoplasm"/>
    <property type="evidence" value="ECO:0007669"/>
    <property type="project" value="UniProtKB-SubCell"/>
</dbReference>
<gene>
    <name evidence="8" type="primary">ARP6</name>
    <name evidence="8" type="ORF">LPJ53_002926</name>
</gene>
<dbReference type="GO" id="GO:0005634">
    <property type="term" value="C:nucleus"/>
    <property type="evidence" value="ECO:0007669"/>
    <property type="project" value="UniProtKB-ARBA"/>
</dbReference>